<dbReference type="PANTHER" id="PTHR32046">
    <property type="entry name" value="G DOMAIN-CONTAINING PROTEIN"/>
    <property type="match status" value="1"/>
</dbReference>
<protein>
    <recommendedName>
        <fullName evidence="1">DUF8206 domain-containing protein</fullName>
    </recommendedName>
</protein>
<dbReference type="OrthoDB" id="2386367at2759"/>
<proteinExistence type="predicted"/>
<accession>A0A814PHW6</accession>
<comment type="caution">
    <text evidence="2">The sequence shown here is derived from an EMBL/GenBank/DDBJ whole genome shotgun (WGS) entry which is preliminary data.</text>
</comment>
<dbReference type="Pfam" id="PF26633">
    <property type="entry name" value="DUF8206"/>
    <property type="match status" value="1"/>
</dbReference>
<evidence type="ECO:0000313" key="4">
    <source>
        <dbReference type="Proteomes" id="UP000663829"/>
    </source>
</evidence>
<reference evidence="2" key="1">
    <citation type="submission" date="2021-02" db="EMBL/GenBank/DDBJ databases">
        <authorList>
            <person name="Nowell W R."/>
        </authorList>
    </citation>
    <scope>NUCLEOTIDE SEQUENCE</scope>
</reference>
<dbReference type="InterPro" id="IPR058519">
    <property type="entry name" value="DUF8206"/>
</dbReference>
<evidence type="ECO:0000259" key="1">
    <source>
        <dbReference type="Pfam" id="PF26633"/>
    </source>
</evidence>
<sequence length="302" mass="35238">MIQELARPVLEAARNIQFNLKLLDDKKNEFDAKPINQNDSVIPHVELIREPLQYPRTVCTNSTCVKYVKTREFDVIDYSTVCHDPYYLRNVKHDTINNPAIQSCEIMTLATKQCRKRKCPWNYHMHISYRTKQEVHYEVIKGQVGVDPGRELVKRMKALREEQETLIKISAVLIQFLKTNSITAFNDPFIDYMNYFVNEERLKHSMGANNQYVLNGLEKLKGLYLQKLQSPMNPSKKDISDLLETLYNLLFNGSSIKDQVNSIKNIQVKEIEKNEKLIYAHQQPEKDIIVTKLNALFSNSRN</sequence>
<dbReference type="Proteomes" id="UP000663829">
    <property type="component" value="Unassembled WGS sequence"/>
</dbReference>
<evidence type="ECO:0000313" key="3">
    <source>
        <dbReference type="EMBL" id="CAF3871204.1"/>
    </source>
</evidence>
<evidence type="ECO:0000313" key="2">
    <source>
        <dbReference type="EMBL" id="CAF1106528.1"/>
    </source>
</evidence>
<keyword evidence="4" id="KW-1185">Reference proteome</keyword>
<dbReference type="EMBL" id="CAJNOQ010005652">
    <property type="protein sequence ID" value="CAF1106528.1"/>
    <property type="molecule type" value="Genomic_DNA"/>
</dbReference>
<dbReference type="PANTHER" id="PTHR32046:SF11">
    <property type="entry name" value="IMMUNE-ASSOCIATED NUCLEOTIDE-BINDING PROTEIN 10-LIKE"/>
    <property type="match status" value="1"/>
</dbReference>
<organism evidence="2 4">
    <name type="scientific">Didymodactylos carnosus</name>
    <dbReference type="NCBI Taxonomy" id="1234261"/>
    <lineage>
        <taxon>Eukaryota</taxon>
        <taxon>Metazoa</taxon>
        <taxon>Spiralia</taxon>
        <taxon>Gnathifera</taxon>
        <taxon>Rotifera</taxon>
        <taxon>Eurotatoria</taxon>
        <taxon>Bdelloidea</taxon>
        <taxon>Philodinida</taxon>
        <taxon>Philodinidae</taxon>
        <taxon>Didymodactylos</taxon>
    </lineage>
</organism>
<dbReference type="Proteomes" id="UP000681722">
    <property type="component" value="Unassembled WGS sequence"/>
</dbReference>
<feature type="domain" description="DUF8206" evidence="1">
    <location>
        <begin position="52"/>
        <end position="129"/>
    </location>
</feature>
<dbReference type="EMBL" id="CAJOBC010005653">
    <property type="protein sequence ID" value="CAF3871204.1"/>
    <property type="molecule type" value="Genomic_DNA"/>
</dbReference>
<gene>
    <name evidence="2" type="ORF">GPM918_LOCUS19017</name>
    <name evidence="3" type="ORF">SRO942_LOCUS19015</name>
</gene>
<name>A0A814PHW6_9BILA</name>
<dbReference type="AlphaFoldDB" id="A0A814PHW6"/>